<protein>
    <submittedName>
        <fullName evidence="2">Uncharacterized protein</fullName>
    </submittedName>
</protein>
<evidence type="ECO:0000313" key="3">
    <source>
        <dbReference type="Proteomes" id="UP000053989"/>
    </source>
</evidence>
<proteinExistence type="predicted"/>
<feature type="compositionally biased region" description="Low complexity" evidence="1">
    <location>
        <begin position="1"/>
        <end position="25"/>
    </location>
</feature>
<evidence type="ECO:0000313" key="2">
    <source>
        <dbReference type="EMBL" id="KIM66486.1"/>
    </source>
</evidence>
<feature type="region of interest" description="Disordered" evidence="1">
    <location>
        <begin position="1"/>
        <end position="37"/>
    </location>
</feature>
<feature type="compositionally biased region" description="Polar residues" evidence="1">
    <location>
        <begin position="427"/>
        <end position="441"/>
    </location>
</feature>
<sequence length="449" mass="48234">MPNKSSSNRTRSSTATPAVTTSSITKKAPVSTPKASIVDSDLAEDDIDNTDGDIKNIASCSSIASSNPLDISLLACVTSTLKYTRRLDFTTACANSATACIANFNDSIPKHNNPAPHHGKVDDAAHYWVDTSGNILTLKFPAIILTTGAHSRLGPYFNLPTNGIDVSILKKTQAQFELRPLDSPNFSNKAVACSANAFNGLFFLATELELSLAGNNNTSEEKILPNVTPFCHVNHDLDVYTLVANTSPLFHNVPDTNAAQNTMIKQSDISTSKSVPLSPSKVRATALQNLSASTSSPTKKTLGIIYLTDLPNPQYQYEGLSKSNNISSVTIHLPDVRDSHGKIISPSDYATKIPDGDIVEIEVMPKLWIIKPKPSAPPNSKDAAGAHVYQLDLKKLKLLPYAEYVQTDMVKGKGKQKADGKHGENSPGKQISPNKSSTSSLTDDETMDI</sequence>
<reference evidence="3" key="2">
    <citation type="submission" date="2015-01" db="EMBL/GenBank/DDBJ databases">
        <title>Evolutionary Origins and Diversification of the Mycorrhizal Mutualists.</title>
        <authorList>
            <consortium name="DOE Joint Genome Institute"/>
            <consortium name="Mycorrhizal Genomics Consortium"/>
            <person name="Kohler A."/>
            <person name="Kuo A."/>
            <person name="Nagy L.G."/>
            <person name="Floudas D."/>
            <person name="Copeland A."/>
            <person name="Barry K.W."/>
            <person name="Cichocki N."/>
            <person name="Veneault-Fourrey C."/>
            <person name="LaButti K."/>
            <person name="Lindquist E.A."/>
            <person name="Lipzen A."/>
            <person name="Lundell T."/>
            <person name="Morin E."/>
            <person name="Murat C."/>
            <person name="Riley R."/>
            <person name="Ohm R."/>
            <person name="Sun H."/>
            <person name="Tunlid A."/>
            <person name="Henrissat B."/>
            <person name="Grigoriev I.V."/>
            <person name="Hibbett D.S."/>
            <person name="Martin F."/>
        </authorList>
    </citation>
    <scope>NUCLEOTIDE SEQUENCE [LARGE SCALE GENOMIC DNA]</scope>
    <source>
        <strain evidence="3">Foug A</strain>
    </source>
</reference>
<dbReference type="HOGENOM" id="CLU_609971_0_0_1"/>
<feature type="region of interest" description="Disordered" evidence="1">
    <location>
        <begin position="410"/>
        <end position="449"/>
    </location>
</feature>
<organism evidence="2 3">
    <name type="scientific">Scleroderma citrinum Foug A</name>
    <dbReference type="NCBI Taxonomy" id="1036808"/>
    <lineage>
        <taxon>Eukaryota</taxon>
        <taxon>Fungi</taxon>
        <taxon>Dikarya</taxon>
        <taxon>Basidiomycota</taxon>
        <taxon>Agaricomycotina</taxon>
        <taxon>Agaricomycetes</taxon>
        <taxon>Agaricomycetidae</taxon>
        <taxon>Boletales</taxon>
        <taxon>Sclerodermatineae</taxon>
        <taxon>Sclerodermataceae</taxon>
        <taxon>Scleroderma</taxon>
    </lineage>
</organism>
<name>A0A0C3EF06_9AGAM</name>
<evidence type="ECO:0000256" key="1">
    <source>
        <dbReference type="SAM" id="MobiDB-lite"/>
    </source>
</evidence>
<dbReference type="OrthoDB" id="2690420at2759"/>
<dbReference type="Proteomes" id="UP000053989">
    <property type="component" value="Unassembled WGS sequence"/>
</dbReference>
<dbReference type="AlphaFoldDB" id="A0A0C3EF06"/>
<gene>
    <name evidence="2" type="ORF">SCLCIDRAFT_21954</name>
</gene>
<dbReference type="InParanoid" id="A0A0C3EF06"/>
<accession>A0A0C3EF06</accession>
<keyword evidence="3" id="KW-1185">Reference proteome</keyword>
<reference evidence="2 3" key="1">
    <citation type="submission" date="2014-04" db="EMBL/GenBank/DDBJ databases">
        <authorList>
            <consortium name="DOE Joint Genome Institute"/>
            <person name="Kuo A."/>
            <person name="Kohler A."/>
            <person name="Nagy L.G."/>
            <person name="Floudas D."/>
            <person name="Copeland A."/>
            <person name="Barry K.W."/>
            <person name="Cichocki N."/>
            <person name="Veneault-Fourrey C."/>
            <person name="LaButti K."/>
            <person name="Lindquist E.A."/>
            <person name="Lipzen A."/>
            <person name="Lundell T."/>
            <person name="Morin E."/>
            <person name="Murat C."/>
            <person name="Sun H."/>
            <person name="Tunlid A."/>
            <person name="Henrissat B."/>
            <person name="Grigoriev I.V."/>
            <person name="Hibbett D.S."/>
            <person name="Martin F."/>
            <person name="Nordberg H.P."/>
            <person name="Cantor M.N."/>
            <person name="Hua S.X."/>
        </authorList>
    </citation>
    <scope>NUCLEOTIDE SEQUENCE [LARGE SCALE GENOMIC DNA]</scope>
    <source>
        <strain evidence="2 3">Foug A</strain>
    </source>
</reference>
<dbReference type="EMBL" id="KN822017">
    <property type="protein sequence ID" value="KIM66486.1"/>
    <property type="molecule type" value="Genomic_DNA"/>
</dbReference>